<evidence type="ECO:0000313" key="1">
    <source>
        <dbReference type="EMBL" id="SFB81772.1"/>
    </source>
</evidence>
<organism evidence="1 2">
    <name type="scientific">Pseudoalteromonas denitrificans DSM 6059</name>
    <dbReference type="NCBI Taxonomy" id="1123010"/>
    <lineage>
        <taxon>Bacteria</taxon>
        <taxon>Pseudomonadati</taxon>
        <taxon>Pseudomonadota</taxon>
        <taxon>Gammaproteobacteria</taxon>
        <taxon>Alteromonadales</taxon>
        <taxon>Pseudoalteromonadaceae</taxon>
        <taxon>Pseudoalteromonas</taxon>
    </lineage>
</organism>
<proteinExistence type="predicted"/>
<dbReference type="RefSeq" id="WP_091978936.1">
    <property type="nucleotide sequence ID" value="NZ_FOLO01000001.1"/>
</dbReference>
<name>A0A1I1E549_9GAMM</name>
<dbReference type="EMBL" id="FOLO01000001">
    <property type="protein sequence ID" value="SFB81772.1"/>
    <property type="molecule type" value="Genomic_DNA"/>
</dbReference>
<dbReference type="Proteomes" id="UP000198862">
    <property type="component" value="Unassembled WGS sequence"/>
</dbReference>
<accession>A0A1I1E549</accession>
<evidence type="ECO:0000313" key="2">
    <source>
        <dbReference type="Proteomes" id="UP000198862"/>
    </source>
</evidence>
<gene>
    <name evidence="1" type="ORF">SAMN02745724_00201</name>
</gene>
<protein>
    <recommendedName>
        <fullName evidence="3">DUF1835 domain-containing protein</fullName>
    </recommendedName>
</protein>
<sequence>MLHITNGDNGNSYLKKIGIEGQFQAWQDVLHHGPITSETNIEKISLYRSEFLAEFFCIALAQVKLKFKQRDEALLSLEATDEVILWLTPELFDCLIGLQFLAWFQNAQLEQSNLKIVFLPDHLPPREHNAEHIKQYFKTRFSPEKSFYKLTDHIWQALTSNRAEQSVKLQQCLEYDFKYWPNLKHAIIRFIEETPPAPELSRTQWQILDALTEKPLSLAQLFGVNQQLEEVPFMGDLSFWSILELMRDLVEIDTQECILHQDLMFYHLHQATLTKKGVGLISGGG</sequence>
<dbReference type="OrthoDB" id="127805at2"/>
<dbReference type="STRING" id="1123010.SAMN02745724_00201"/>
<dbReference type="AlphaFoldDB" id="A0A1I1E549"/>
<keyword evidence="2" id="KW-1185">Reference proteome</keyword>
<reference evidence="1 2" key="1">
    <citation type="submission" date="2016-10" db="EMBL/GenBank/DDBJ databases">
        <authorList>
            <person name="de Groot N.N."/>
        </authorList>
    </citation>
    <scope>NUCLEOTIDE SEQUENCE [LARGE SCALE GENOMIC DNA]</scope>
    <source>
        <strain evidence="1 2">DSM 6059</strain>
    </source>
</reference>
<evidence type="ECO:0008006" key="3">
    <source>
        <dbReference type="Google" id="ProtNLM"/>
    </source>
</evidence>